<evidence type="ECO:0000256" key="2">
    <source>
        <dbReference type="ARBA" id="ARBA00008655"/>
    </source>
</evidence>
<dbReference type="GO" id="GO:0006629">
    <property type="term" value="P:lipid metabolic process"/>
    <property type="evidence" value="ECO:0007669"/>
    <property type="project" value="UniProtKB-KW"/>
</dbReference>
<comment type="caution">
    <text evidence="11">The sequence shown here is derived from an EMBL/GenBank/DDBJ whole genome shotgun (WGS) entry which is preliminary data.</text>
</comment>
<evidence type="ECO:0000256" key="8">
    <source>
        <dbReference type="ARBA" id="ARBA00023315"/>
    </source>
</evidence>
<dbReference type="VEuPathDB" id="GiardiaDB:GL50581_84"/>
<evidence type="ECO:0000259" key="10">
    <source>
        <dbReference type="SMART" id="SM00563"/>
    </source>
</evidence>
<organism evidence="11 12">
    <name type="scientific">Giardia intestinalis (strain ATCC 50581 / GS clone H7)</name>
    <name type="common">Giardia lamblia</name>
    <dbReference type="NCBI Taxonomy" id="598745"/>
    <lineage>
        <taxon>Eukaryota</taxon>
        <taxon>Metamonada</taxon>
        <taxon>Diplomonadida</taxon>
        <taxon>Hexamitidae</taxon>
        <taxon>Giardiinae</taxon>
        <taxon>Giardia</taxon>
    </lineage>
</organism>
<comment type="similarity">
    <text evidence="2">Belongs to the 1-acyl-sn-glycerol-3-phosphate acyltransferase family.</text>
</comment>
<sequence>MTSFINPDLNKSEKSVDGEVEYQPVLPFIHNECYTSLGNKWYVKYLLLPLYLPFTPLVCLLRILIAVLLLLFLASTCFLLNLGTDPAKPFDRTRAALLSLIATPTIRLILFTMGYCVIVRNKRGKAKCHAIVANHTDFMDIPCMYCAESTSYVSKEAVTRFWSIRAIAAATRTILIRRDSITHTHGELSRLISPACDSKSLSGFSQLEARAKIMKGEDSSLWPSILIFPEGTTTTGKGVLRFHTSIFRLGISVQPVSIKYHSLMHTEYVGKSLLRIIVRKLFNPFSIVVITYLEPIIPCMDVTPRKLADTAGKRIADSLHVPYLPYTSEDGFYFRNLRPTSEKCSPEFVKDYAWIGTEDALNLKQDPAFTKQYHLPKGPIVLHPEC</sequence>
<evidence type="ECO:0000313" key="12">
    <source>
        <dbReference type="Proteomes" id="UP000002488"/>
    </source>
</evidence>
<gene>
    <name evidence="11" type="ORF">GL50581_84</name>
</gene>
<dbReference type="OMA" id="AKCHAIV"/>
<evidence type="ECO:0000256" key="3">
    <source>
        <dbReference type="ARBA" id="ARBA00022679"/>
    </source>
</evidence>
<keyword evidence="6" id="KW-0443">Lipid metabolism</keyword>
<name>C6LMY6_GIAIB</name>
<feature type="transmembrane region" description="Helical" evidence="9">
    <location>
        <begin position="95"/>
        <end position="118"/>
    </location>
</feature>
<dbReference type="AlphaFoldDB" id="C6LMY6"/>
<comment type="subcellular location">
    <subcellularLocation>
        <location evidence="1">Membrane</location>
    </subcellularLocation>
</comment>
<evidence type="ECO:0000256" key="9">
    <source>
        <dbReference type="SAM" id="Phobius"/>
    </source>
</evidence>
<evidence type="ECO:0000256" key="6">
    <source>
        <dbReference type="ARBA" id="ARBA00023098"/>
    </source>
</evidence>
<dbReference type="SMART" id="SM00563">
    <property type="entry name" value="PlsC"/>
    <property type="match status" value="1"/>
</dbReference>
<dbReference type="GO" id="GO:0016746">
    <property type="term" value="F:acyltransferase activity"/>
    <property type="evidence" value="ECO:0007669"/>
    <property type="project" value="UniProtKB-KW"/>
</dbReference>
<dbReference type="PANTHER" id="PTHR23063">
    <property type="entry name" value="PHOSPHOLIPID ACYLTRANSFERASE"/>
    <property type="match status" value="1"/>
</dbReference>
<feature type="transmembrane region" description="Helical" evidence="9">
    <location>
        <begin position="50"/>
        <end position="75"/>
    </location>
</feature>
<feature type="domain" description="Phospholipid/glycerol acyltransferase" evidence="10">
    <location>
        <begin position="129"/>
        <end position="261"/>
    </location>
</feature>
<keyword evidence="3" id="KW-0808">Transferase</keyword>
<dbReference type="OrthoDB" id="10255616at2759"/>
<dbReference type="EMBL" id="ACGJ01000111">
    <property type="protein sequence ID" value="EET02641.1"/>
    <property type="molecule type" value="Genomic_DNA"/>
</dbReference>
<dbReference type="InterPro" id="IPR002123">
    <property type="entry name" value="Plipid/glycerol_acylTrfase"/>
</dbReference>
<proteinExistence type="inferred from homology"/>
<reference evidence="11 12" key="1">
    <citation type="journal article" date="2009" name="PLoS Pathog.">
        <title>Draft genome sequencing of giardia intestinalis assemblage B isolate GS: is human giardiasis caused by two different species?</title>
        <authorList>
            <person name="Franzen O."/>
            <person name="Jerlstrom-Hultqvist J."/>
            <person name="Castro E."/>
            <person name="Sherwood E."/>
            <person name="Ankarklev J."/>
            <person name="Reiner D.S."/>
            <person name="Palm D."/>
            <person name="Andersson J.O."/>
            <person name="Andersson B."/>
            <person name="Svard S.G."/>
        </authorList>
    </citation>
    <scope>NUCLEOTIDE SEQUENCE [LARGE SCALE GENOMIC DNA]</scope>
    <source>
        <strain evidence="12">ATCC 50581 / GS clone H7</strain>
    </source>
</reference>
<dbReference type="Proteomes" id="UP000002488">
    <property type="component" value="Unassembled WGS sequence"/>
</dbReference>
<evidence type="ECO:0000256" key="7">
    <source>
        <dbReference type="ARBA" id="ARBA00023136"/>
    </source>
</evidence>
<protein>
    <recommendedName>
        <fullName evidence="10">Phospholipid/glycerol acyltransferase domain-containing protein</fullName>
    </recommendedName>
</protein>
<dbReference type="PANTHER" id="PTHR23063:SF52">
    <property type="entry name" value="LYSOPHOSPHATIDYLCHOLINE ACYLTRANSFERASE"/>
    <property type="match status" value="1"/>
</dbReference>
<keyword evidence="5 9" id="KW-1133">Transmembrane helix</keyword>
<keyword evidence="7 9" id="KW-0472">Membrane</keyword>
<dbReference type="Pfam" id="PF01553">
    <property type="entry name" value="Acyltransferase"/>
    <property type="match status" value="1"/>
</dbReference>
<evidence type="ECO:0000313" key="11">
    <source>
        <dbReference type="EMBL" id="EET02641.1"/>
    </source>
</evidence>
<evidence type="ECO:0000256" key="4">
    <source>
        <dbReference type="ARBA" id="ARBA00022692"/>
    </source>
</evidence>
<evidence type="ECO:0000256" key="1">
    <source>
        <dbReference type="ARBA" id="ARBA00004370"/>
    </source>
</evidence>
<evidence type="ECO:0000256" key="5">
    <source>
        <dbReference type="ARBA" id="ARBA00022989"/>
    </source>
</evidence>
<accession>C6LMY6</accession>
<dbReference type="SUPFAM" id="SSF69593">
    <property type="entry name" value="Glycerol-3-phosphate (1)-acyltransferase"/>
    <property type="match status" value="1"/>
</dbReference>
<keyword evidence="8" id="KW-0012">Acyltransferase</keyword>
<keyword evidence="4 9" id="KW-0812">Transmembrane</keyword>
<dbReference type="GO" id="GO:0016020">
    <property type="term" value="C:membrane"/>
    <property type="evidence" value="ECO:0007669"/>
    <property type="project" value="UniProtKB-SubCell"/>
</dbReference>